<comment type="caution">
    <text evidence="6">The sequence shown here is derived from an EMBL/GenBank/DDBJ whole genome shotgun (WGS) entry which is preliminary data.</text>
</comment>
<feature type="domain" description="Prohead serine protease" evidence="5">
    <location>
        <begin position="22"/>
        <end position="161"/>
    </location>
</feature>
<dbReference type="InterPro" id="IPR054613">
    <property type="entry name" value="Peptidase_S78_dom"/>
</dbReference>
<evidence type="ECO:0000256" key="2">
    <source>
        <dbReference type="ARBA" id="ARBA00022670"/>
    </source>
</evidence>
<dbReference type="AlphaFoldDB" id="A0A3L9LA53"/>
<dbReference type="GO" id="GO:0006508">
    <property type="term" value="P:proteolysis"/>
    <property type="evidence" value="ECO:0007669"/>
    <property type="project" value="UniProtKB-KW"/>
</dbReference>
<dbReference type="RefSeq" id="WP_121864525.1">
    <property type="nucleotide sequence ID" value="NZ_RDEX01000001.1"/>
</dbReference>
<accession>A0A3L9LA53</accession>
<sequence length="297" mass="31196">MTTQAKFKATTTAGTGALAAGQFRALVSVFDNTDSYGDVIRPGAFTESIAEWEAKGQRIPVIWSHDWGDPFSLVGSVVKATETAAGLEVIGEISEEDLEFNPKAAQVYRLLKAGRVNQFSFAYDVLEGGWAEQDGREVYELRKLAILEVGPCLVGVNRETELLEIKGADPAALAAFERELVSSTGSKGTHLHDLAHALARAAARKAQDIPAPGDPATVEDTAQRPDDTDTPPAPAPAGGQTTSPAASGEAEGDQDTGQDPAPARTPGQDPHPDGDVDPAVSLTEIDLIQIQAEGEAS</sequence>
<evidence type="ECO:0000256" key="3">
    <source>
        <dbReference type="ARBA" id="ARBA00022801"/>
    </source>
</evidence>
<dbReference type="NCBIfam" id="TIGR01543">
    <property type="entry name" value="proheadase_HK97"/>
    <property type="match status" value="1"/>
</dbReference>
<keyword evidence="7" id="KW-1185">Reference proteome</keyword>
<name>A0A3L9LA53_9MICC</name>
<evidence type="ECO:0000259" key="5">
    <source>
        <dbReference type="Pfam" id="PF04586"/>
    </source>
</evidence>
<evidence type="ECO:0000313" key="6">
    <source>
        <dbReference type="EMBL" id="RLY94789.1"/>
    </source>
</evidence>
<organism evidence="6 7">
    <name type="scientific">Kocuria tytonicola</name>
    <dbReference type="NCBI Taxonomy" id="2055946"/>
    <lineage>
        <taxon>Bacteria</taxon>
        <taxon>Bacillati</taxon>
        <taxon>Actinomycetota</taxon>
        <taxon>Actinomycetes</taxon>
        <taxon>Micrococcales</taxon>
        <taxon>Micrococcaceae</taxon>
        <taxon>Kocuria</taxon>
    </lineage>
</organism>
<evidence type="ECO:0000313" key="7">
    <source>
        <dbReference type="Proteomes" id="UP000277871"/>
    </source>
</evidence>
<dbReference type="InterPro" id="IPR006433">
    <property type="entry name" value="Prohead_protease"/>
</dbReference>
<gene>
    <name evidence="6" type="ORF">EAE32_06525</name>
</gene>
<dbReference type="GO" id="GO:0008233">
    <property type="term" value="F:peptidase activity"/>
    <property type="evidence" value="ECO:0007669"/>
    <property type="project" value="UniProtKB-KW"/>
</dbReference>
<feature type="region of interest" description="Disordered" evidence="4">
    <location>
        <begin position="202"/>
        <end position="297"/>
    </location>
</feature>
<dbReference type="EMBL" id="RDEX01000001">
    <property type="protein sequence ID" value="RLY94789.1"/>
    <property type="molecule type" value="Genomic_DNA"/>
</dbReference>
<dbReference type="Proteomes" id="UP000277871">
    <property type="component" value="Unassembled WGS sequence"/>
</dbReference>
<dbReference type="Pfam" id="PF04586">
    <property type="entry name" value="Peptidase_S78"/>
    <property type="match status" value="1"/>
</dbReference>
<keyword evidence="2 6" id="KW-0645">Protease</keyword>
<keyword evidence="3" id="KW-0378">Hydrolase</keyword>
<feature type="compositionally biased region" description="Low complexity" evidence="4">
    <location>
        <begin position="236"/>
        <end position="246"/>
    </location>
</feature>
<evidence type="ECO:0000256" key="4">
    <source>
        <dbReference type="SAM" id="MobiDB-lite"/>
    </source>
</evidence>
<keyword evidence="1" id="KW-1188">Viral release from host cell</keyword>
<evidence type="ECO:0000256" key="1">
    <source>
        <dbReference type="ARBA" id="ARBA00022612"/>
    </source>
</evidence>
<proteinExistence type="predicted"/>
<protein>
    <submittedName>
        <fullName evidence="6">HK97 family phage prohead protease</fullName>
    </submittedName>
</protein>
<reference evidence="6 7" key="1">
    <citation type="submission" date="2018-10" db="EMBL/GenBank/DDBJ databases">
        <title>Kocuria tytonicola, new bacteria from the preen glands of American barn owls (Tyto furcata).</title>
        <authorList>
            <person name="Braun M.S."/>
            <person name="Wang E."/>
            <person name="Zimmermann S."/>
            <person name="Boutin S."/>
            <person name="Wagner H."/>
            <person name="Wink M."/>
        </authorList>
    </citation>
    <scope>NUCLEOTIDE SEQUENCE [LARGE SCALE GENOMIC DNA]</scope>
    <source>
        <strain evidence="6 7">473</strain>
    </source>
</reference>